<protein>
    <submittedName>
        <fullName evidence="1">Uncharacterized protein</fullName>
    </submittedName>
</protein>
<reference evidence="1 2" key="1">
    <citation type="journal article" date="2024" name="Commun. Biol.">
        <title>Comparative genomic analysis of thermophilic fungi reveals convergent evolutionary adaptations and gene losses.</title>
        <authorList>
            <person name="Steindorff A.S."/>
            <person name="Aguilar-Pontes M.V."/>
            <person name="Robinson A.J."/>
            <person name="Andreopoulos B."/>
            <person name="LaButti K."/>
            <person name="Kuo A."/>
            <person name="Mondo S."/>
            <person name="Riley R."/>
            <person name="Otillar R."/>
            <person name="Haridas S."/>
            <person name="Lipzen A."/>
            <person name="Grimwood J."/>
            <person name="Schmutz J."/>
            <person name="Clum A."/>
            <person name="Reid I.D."/>
            <person name="Moisan M.C."/>
            <person name="Butler G."/>
            <person name="Nguyen T.T.M."/>
            <person name="Dewar K."/>
            <person name="Conant G."/>
            <person name="Drula E."/>
            <person name="Henrissat B."/>
            <person name="Hansel C."/>
            <person name="Singer S."/>
            <person name="Hutchinson M.I."/>
            <person name="de Vries R.P."/>
            <person name="Natvig D.O."/>
            <person name="Powell A.J."/>
            <person name="Tsang A."/>
            <person name="Grigoriev I.V."/>
        </authorList>
    </citation>
    <scope>NUCLEOTIDE SEQUENCE [LARGE SCALE GENOMIC DNA]</scope>
    <source>
        <strain evidence="1 2">CBS 494.80</strain>
    </source>
</reference>
<evidence type="ECO:0000313" key="1">
    <source>
        <dbReference type="EMBL" id="KAL2062959.1"/>
    </source>
</evidence>
<comment type="caution">
    <text evidence="1">The sequence shown here is derived from an EMBL/GenBank/DDBJ whole genome shotgun (WGS) entry which is preliminary data.</text>
</comment>
<organism evidence="1 2">
    <name type="scientific">Oculimacula yallundae</name>
    <dbReference type="NCBI Taxonomy" id="86028"/>
    <lineage>
        <taxon>Eukaryota</taxon>
        <taxon>Fungi</taxon>
        <taxon>Dikarya</taxon>
        <taxon>Ascomycota</taxon>
        <taxon>Pezizomycotina</taxon>
        <taxon>Leotiomycetes</taxon>
        <taxon>Helotiales</taxon>
        <taxon>Ploettnerulaceae</taxon>
        <taxon>Oculimacula</taxon>
    </lineage>
</organism>
<name>A0ABR4C0W0_9HELO</name>
<dbReference type="Proteomes" id="UP001595075">
    <property type="component" value="Unassembled WGS sequence"/>
</dbReference>
<proteinExistence type="predicted"/>
<sequence>MTILNGAIRCRTIAKQSWRRVSRLAERGLSCASERQSHSRPMTDSQCAAIVLMNIFLQAYATEKWMLNIGPQGLNDETHPNSLVTSSLREQFVHSVKDWCQN</sequence>
<accession>A0ABR4C0W0</accession>
<evidence type="ECO:0000313" key="2">
    <source>
        <dbReference type="Proteomes" id="UP001595075"/>
    </source>
</evidence>
<dbReference type="EMBL" id="JAZHXI010000016">
    <property type="protein sequence ID" value="KAL2062959.1"/>
    <property type="molecule type" value="Genomic_DNA"/>
</dbReference>
<gene>
    <name evidence="1" type="ORF">VTL71DRAFT_6031</name>
</gene>
<keyword evidence="2" id="KW-1185">Reference proteome</keyword>